<dbReference type="RefSeq" id="WP_257498499.1">
    <property type="nucleotide sequence ID" value="NZ_CP102382.1"/>
</dbReference>
<dbReference type="PANTHER" id="PTHR36220">
    <property type="entry name" value="UNNAMED PRODUCT"/>
    <property type="match status" value="1"/>
</dbReference>
<dbReference type="Gene3D" id="2.120.10.80">
    <property type="entry name" value="Kelch-type beta propeller"/>
    <property type="match status" value="1"/>
</dbReference>
<keyword evidence="5" id="KW-1185">Reference proteome</keyword>
<dbReference type="InterPro" id="IPR015915">
    <property type="entry name" value="Kelch-typ_b-propeller"/>
</dbReference>
<protein>
    <submittedName>
        <fullName evidence="4">T9SS type A sorting domain-containing protein</fullName>
    </submittedName>
</protein>
<sequence>MKLKLLFAFLIATISNAQTQIGQDIVGDMSDDRFGHGVALSADGSVMAVSAPGNDNNGTDTGHIRVYSKASGTWTQIGQDIEGAIADDQIGYKIALSDDGSTVAFSAFSAKRTTNNISHRGYVSVYKNVNSIWTKVGQDIVDTTADLLFGLAISLSSDGSTVAIGSPTNFAIFFEQVQVYKNIAGTWQKIGGFSIYNNSTNDILSLRYGHNVSLSGDGTILAFSDIDGKPTGGNFDSGLVYVYKYQLGTWAKVGNTLYGNNQNESYGYRLVLSSDGGTLAIAGGPNIKGLNSGHVEVYKNQANNWLKVGNNITGEAAGDYCGSGLAISANGNAITIGSTGADTTNGTDSGKVRIFENIQNNWVEKGSVIGANTGDRVGSSIALSKDGYSLAVGNPGANSVGGKSLIIDKQNVSENLLQANNYQAKGTSPGSVQVFNLSGILSSDTFVLENFNIHPNPTTDIINIELKENLSLEKVLIYNTNGQLVKETSEKTINVSGFAKGIYNVQVYTNQGKATKKIIVQ</sequence>
<evidence type="ECO:0000313" key="4">
    <source>
        <dbReference type="EMBL" id="UUV20596.1"/>
    </source>
</evidence>
<feature type="domain" description="Secretion system C-terminal sorting" evidence="3">
    <location>
        <begin position="453"/>
        <end position="520"/>
    </location>
</feature>
<evidence type="ECO:0000313" key="5">
    <source>
        <dbReference type="Proteomes" id="UP001317001"/>
    </source>
</evidence>
<feature type="chain" id="PRO_5046565143" evidence="2">
    <location>
        <begin position="18"/>
        <end position="521"/>
    </location>
</feature>
<dbReference type="NCBIfam" id="TIGR04183">
    <property type="entry name" value="Por_Secre_tail"/>
    <property type="match status" value="1"/>
</dbReference>
<dbReference type="SUPFAM" id="SSF75011">
    <property type="entry name" value="3-carboxy-cis,cis-mucoante lactonizing enzyme"/>
    <property type="match status" value="1"/>
</dbReference>
<gene>
    <name evidence="4" type="ORF">NPX36_09545</name>
</gene>
<dbReference type="Pfam" id="PF18962">
    <property type="entry name" value="Por_Secre_tail"/>
    <property type="match status" value="1"/>
</dbReference>
<evidence type="ECO:0000259" key="3">
    <source>
        <dbReference type="Pfam" id="PF18962"/>
    </source>
</evidence>
<evidence type="ECO:0000256" key="1">
    <source>
        <dbReference type="ARBA" id="ARBA00022729"/>
    </source>
</evidence>
<organism evidence="4 5">
    <name type="scientific">Paenimyroides aestuarii</name>
    <dbReference type="NCBI Taxonomy" id="2968490"/>
    <lineage>
        <taxon>Bacteria</taxon>
        <taxon>Pseudomonadati</taxon>
        <taxon>Bacteroidota</taxon>
        <taxon>Flavobacteriia</taxon>
        <taxon>Flavobacteriales</taxon>
        <taxon>Flavobacteriaceae</taxon>
        <taxon>Paenimyroides</taxon>
    </lineage>
</organism>
<dbReference type="Proteomes" id="UP001317001">
    <property type="component" value="Chromosome"/>
</dbReference>
<dbReference type="InterPro" id="IPR026444">
    <property type="entry name" value="Secre_tail"/>
</dbReference>
<proteinExistence type="predicted"/>
<name>A0ABY5NPW1_9FLAO</name>
<evidence type="ECO:0000256" key="2">
    <source>
        <dbReference type="SAM" id="SignalP"/>
    </source>
</evidence>
<feature type="signal peptide" evidence="2">
    <location>
        <begin position="1"/>
        <end position="17"/>
    </location>
</feature>
<dbReference type="Pfam" id="PF14312">
    <property type="entry name" value="FG-GAP_2"/>
    <property type="match status" value="1"/>
</dbReference>
<dbReference type="PANTHER" id="PTHR36220:SF1">
    <property type="entry name" value="GAMMA TUBULIN COMPLEX COMPONENT C-TERMINAL DOMAIN-CONTAINING PROTEIN"/>
    <property type="match status" value="1"/>
</dbReference>
<dbReference type="SUPFAM" id="SSF50965">
    <property type="entry name" value="Galactose oxidase, central domain"/>
    <property type="match status" value="1"/>
</dbReference>
<dbReference type="InterPro" id="IPR011043">
    <property type="entry name" value="Gal_Oxase/kelch_b-propeller"/>
</dbReference>
<keyword evidence="1 2" id="KW-0732">Signal</keyword>
<dbReference type="EMBL" id="CP102382">
    <property type="protein sequence ID" value="UUV20596.1"/>
    <property type="molecule type" value="Genomic_DNA"/>
</dbReference>
<accession>A0ABY5NPW1</accession>
<dbReference type="InterPro" id="IPR013517">
    <property type="entry name" value="FG-GAP"/>
</dbReference>
<reference evidence="4 5" key="1">
    <citation type="submission" date="2022-08" db="EMBL/GenBank/DDBJ databases">
        <title>Myroides zhujiangensis sp. nov., a novel bacterium isolated from sediment in the Pearl River Estuary.</title>
        <authorList>
            <person name="Cui L."/>
        </authorList>
    </citation>
    <scope>NUCLEOTIDE SEQUENCE [LARGE SCALE GENOMIC DNA]</scope>
    <source>
        <strain evidence="4 5">SCSIO 72103</strain>
    </source>
</reference>